<dbReference type="PANTHER" id="PTHR21377:SF20">
    <property type="entry name" value="OS04G0416000 PROTEIN"/>
    <property type="match status" value="1"/>
</dbReference>
<keyword evidence="2" id="KW-1133">Transmembrane helix</keyword>
<proteinExistence type="predicted"/>
<protein>
    <recommendedName>
        <fullName evidence="3">DUF1279 domain-containing protein</fullName>
    </recommendedName>
</protein>
<feature type="transmembrane region" description="Helical" evidence="2">
    <location>
        <begin position="111"/>
        <end position="131"/>
    </location>
</feature>
<sequence length="195" mass="21139">MASKALLLSTMLPSTGQRLLHTKRGNQITPVFLFPSTRAKGKRLKLQAVQETKEEARASPSPDPSAEENTEKFGLEYGLWKIFSAKERDGEGKDKSKTDQAKELLAKYGGAYLATSITLSIISFTLCYLLVSAGFDVQSLLNKIGIATDETGGKVGTFALAYAAHKAASPIRFPPTVALTPIVANWFGKKTKDDK</sequence>
<feature type="region of interest" description="Disordered" evidence="1">
    <location>
        <begin position="45"/>
        <end position="70"/>
    </location>
</feature>
<dbReference type="Pfam" id="PF06916">
    <property type="entry name" value="FAM210A-B_dom"/>
    <property type="match status" value="1"/>
</dbReference>
<feature type="domain" description="DUF1279" evidence="3">
    <location>
        <begin position="100"/>
        <end position="182"/>
    </location>
</feature>
<evidence type="ECO:0000313" key="5">
    <source>
        <dbReference type="Proteomes" id="UP001151287"/>
    </source>
</evidence>
<name>A0A9Q0HRZ7_9POAL</name>
<evidence type="ECO:0000313" key="4">
    <source>
        <dbReference type="EMBL" id="KAJ1696267.1"/>
    </source>
</evidence>
<dbReference type="Proteomes" id="UP001151287">
    <property type="component" value="Unassembled WGS sequence"/>
</dbReference>
<keyword evidence="2" id="KW-0472">Membrane</keyword>
<keyword evidence="5" id="KW-1185">Reference proteome</keyword>
<accession>A0A9Q0HRZ7</accession>
<reference evidence="4" key="1">
    <citation type="journal article" date="2022" name="Cell">
        <title>Repeat-based holocentromeres influence genome architecture and karyotype evolution.</title>
        <authorList>
            <person name="Hofstatter P.G."/>
            <person name="Thangavel G."/>
            <person name="Lux T."/>
            <person name="Neumann P."/>
            <person name="Vondrak T."/>
            <person name="Novak P."/>
            <person name="Zhang M."/>
            <person name="Costa L."/>
            <person name="Castellani M."/>
            <person name="Scott A."/>
            <person name="Toegelov H."/>
            <person name="Fuchs J."/>
            <person name="Mata-Sucre Y."/>
            <person name="Dias Y."/>
            <person name="Vanzela A.L.L."/>
            <person name="Huettel B."/>
            <person name="Almeida C.C.S."/>
            <person name="Simkova H."/>
            <person name="Souza G."/>
            <person name="Pedrosa-Harand A."/>
            <person name="Macas J."/>
            <person name="Mayer K.F.X."/>
            <person name="Houben A."/>
            <person name="Marques A."/>
        </authorList>
    </citation>
    <scope>NUCLEOTIDE SEQUENCE</scope>
    <source>
        <strain evidence="4">RhyBre1mFocal</strain>
    </source>
</reference>
<keyword evidence="2" id="KW-0812">Transmembrane</keyword>
<gene>
    <name evidence="4" type="ORF">LUZ63_004779</name>
</gene>
<organism evidence="4 5">
    <name type="scientific">Rhynchospora breviuscula</name>
    <dbReference type="NCBI Taxonomy" id="2022672"/>
    <lineage>
        <taxon>Eukaryota</taxon>
        <taxon>Viridiplantae</taxon>
        <taxon>Streptophyta</taxon>
        <taxon>Embryophyta</taxon>
        <taxon>Tracheophyta</taxon>
        <taxon>Spermatophyta</taxon>
        <taxon>Magnoliopsida</taxon>
        <taxon>Liliopsida</taxon>
        <taxon>Poales</taxon>
        <taxon>Cyperaceae</taxon>
        <taxon>Cyperoideae</taxon>
        <taxon>Rhynchosporeae</taxon>
        <taxon>Rhynchospora</taxon>
    </lineage>
</organism>
<dbReference type="GO" id="GO:0009507">
    <property type="term" value="C:chloroplast"/>
    <property type="evidence" value="ECO:0007669"/>
    <property type="project" value="TreeGrafter"/>
</dbReference>
<dbReference type="InterPro" id="IPR045866">
    <property type="entry name" value="FAM210A/B-like"/>
</dbReference>
<dbReference type="InterPro" id="IPR009688">
    <property type="entry name" value="FAM210A/B-like_dom"/>
</dbReference>
<dbReference type="PANTHER" id="PTHR21377">
    <property type="entry name" value="PROTEIN FAM210B, MITOCHONDRIAL"/>
    <property type="match status" value="1"/>
</dbReference>
<evidence type="ECO:0000256" key="2">
    <source>
        <dbReference type="SAM" id="Phobius"/>
    </source>
</evidence>
<comment type="caution">
    <text evidence="4">The sequence shown here is derived from an EMBL/GenBank/DDBJ whole genome shotgun (WGS) entry which is preliminary data.</text>
</comment>
<dbReference type="AlphaFoldDB" id="A0A9Q0HRZ7"/>
<dbReference type="OrthoDB" id="426386at2759"/>
<dbReference type="EMBL" id="JAMQYH010000002">
    <property type="protein sequence ID" value="KAJ1696267.1"/>
    <property type="molecule type" value="Genomic_DNA"/>
</dbReference>
<evidence type="ECO:0000259" key="3">
    <source>
        <dbReference type="Pfam" id="PF06916"/>
    </source>
</evidence>
<evidence type="ECO:0000256" key="1">
    <source>
        <dbReference type="SAM" id="MobiDB-lite"/>
    </source>
</evidence>